<reference evidence="1" key="1">
    <citation type="submission" date="2023-06" db="EMBL/GenBank/DDBJ databases">
        <title>Genomic of Parafulvivirga corallium.</title>
        <authorList>
            <person name="Wang G."/>
        </authorList>
    </citation>
    <scope>NUCLEOTIDE SEQUENCE</scope>
    <source>
        <strain evidence="1">BMA10</strain>
    </source>
</reference>
<organism evidence="1 2">
    <name type="scientific">Splendidivirga corallicola</name>
    <dbReference type="NCBI Taxonomy" id="3051826"/>
    <lineage>
        <taxon>Bacteria</taxon>
        <taxon>Pseudomonadati</taxon>
        <taxon>Bacteroidota</taxon>
        <taxon>Cytophagia</taxon>
        <taxon>Cytophagales</taxon>
        <taxon>Splendidivirgaceae</taxon>
        <taxon>Splendidivirga</taxon>
    </lineage>
</organism>
<accession>A0ABT8KKK8</accession>
<protein>
    <submittedName>
        <fullName evidence="1">Uncharacterized protein</fullName>
    </submittedName>
</protein>
<dbReference type="Proteomes" id="UP001172082">
    <property type="component" value="Unassembled WGS sequence"/>
</dbReference>
<comment type="caution">
    <text evidence="1">The sequence shown here is derived from an EMBL/GenBank/DDBJ whole genome shotgun (WGS) entry which is preliminary data.</text>
</comment>
<name>A0ABT8KKK8_9BACT</name>
<evidence type="ECO:0000313" key="2">
    <source>
        <dbReference type="Proteomes" id="UP001172082"/>
    </source>
</evidence>
<dbReference type="EMBL" id="JAUJEA010000002">
    <property type="protein sequence ID" value="MDN5201252.1"/>
    <property type="molecule type" value="Genomic_DNA"/>
</dbReference>
<dbReference type="RefSeq" id="WP_346751278.1">
    <property type="nucleotide sequence ID" value="NZ_JAUJEA010000002.1"/>
</dbReference>
<evidence type="ECO:0000313" key="1">
    <source>
        <dbReference type="EMBL" id="MDN5201252.1"/>
    </source>
</evidence>
<sequence>MGLQTRANPYPNGNFALMLDFLEELITIVGKEKGLVAVSEENQGYEDIIYSRKEIKRLNPPKNAVSATIMIEKLADSKQDEVSPEVLADGSILIRFKENGSNPGEDSGFGLGHNDIYELVGATNLRAFRAINIAAHVALRVQYYQTGQRILQAESKGREQEEPGG</sequence>
<proteinExistence type="predicted"/>
<keyword evidence="2" id="KW-1185">Reference proteome</keyword>
<gene>
    <name evidence="1" type="ORF">QQ008_07760</name>
</gene>